<dbReference type="InterPro" id="IPR020846">
    <property type="entry name" value="MFS_dom"/>
</dbReference>
<keyword evidence="8" id="KW-1185">Reference proteome</keyword>
<evidence type="ECO:0000256" key="1">
    <source>
        <dbReference type="ARBA" id="ARBA00004141"/>
    </source>
</evidence>
<feature type="transmembrane region" description="Helical" evidence="5">
    <location>
        <begin position="379"/>
        <end position="403"/>
    </location>
</feature>
<evidence type="ECO:0000259" key="6">
    <source>
        <dbReference type="PROSITE" id="PS50850"/>
    </source>
</evidence>
<dbReference type="PROSITE" id="PS50850">
    <property type="entry name" value="MFS"/>
    <property type="match status" value="1"/>
</dbReference>
<dbReference type="PRINTS" id="PR01036">
    <property type="entry name" value="TCRTETB"/>
</dbReference>
<gene>
    <name evidence="7" type="ORF">PT974_01765</name>
</gene>
<accession>A0ABR0SW79</accession>
<feature type="transmembrane region" description="Helical" evidence="5">
    <location>
        <begin position="354"/>
        <end position="373"/>
    </location>
</feature>
<feature type="transmembrane region" description="Helical" evidence="5">
    <location>
        <begin position="325"/>
        <end position="347"/>
    </location>
</feature>
<keyword evidence="2 5" id="KW-0812">Transmembrane</keyword>
<feature type="transmembrane region" description="Helical" evidence="5">
    <location>
        <begin position="65"/>
        <end position="85"/>
    </location>
</feature>
<feature type="domain" description="Major facilitator superfamily (MFS) profile" evidence="6">
    <location>
        <begin position="28"/>
        <end position="510"/>
    </location>
</feature>
<dbReference type="EMBL" id="JAVFKD010000002">
    <property type="protein sequence ID" value="KAK5996431.1"/>
    <property type="molecule type" value="Genomic_DNA"/>
</dbReference>
<dbReference type="Gene3D" id="1.20.1720.10">
    <property type="entry name" value="Multidrug resistance protein D"/>
    <property type="match status" value="1"/>
</dbReference>
<feature type="transmembrane region" description="Helical" evidence="5">
    <location>
        <begin position="246"/>
        <end position="268"/>
    </location>
</feature>
<dbReference type="Proteomes" id="UP001338125">
    <property type="component" value="Unassembled WGS sequence"/>
</dbReference>
<feature type="transmembrane region" description="Helical" evidence="5">
    <location>
        <begin position="487"/>
        <end position="505"/>
    </location>
</feature>
<sequence>MSSDSSTIRNIEDQREEEWKPGKGEYLVVLTLCLLSLIVALDATILVPALPIITKELNGSTTDAFWAGSSYLLTNALFQPIIVAFSDDFGRRPLLFLSVGLFTLGTIICCVAQDFPTLLAGRAIQGIGGSGCISLNNVILTDIVPMRQRPVYIALTGLSWAVGSVTGPLIGGAVAQHSTWRWVFYLNFPFCAIGLAIIPLSVKLSAKRPSVSTRLLRFDWIGMVAFTASASSFLIGITWGGSQFPWGSWHTVVPIIVGVAGLVAAGVWEVYGTERPFIRVSLLCTRSQIAAYFCAILQGIVLFCSLYSLPIFYEGVKGYTPTRAGVGIIPMNGSLLPFGIITGAIIRRTGHFRWAIWSGWAISILSYGLLIMWSPETRVYAWVLMLILVGLGQGLVLIALNICTQSLAPSVDVGYAAAMYTFMRGVGMCIGVSLSGTILQNTLKSHLEAQGLDPSLAHVIEGILGELRHSPMRKAFGIAIAQSFDNISEFLVGIAALAFFVSLLIKSSSVDREFNPEHVLETSRDEKPTMEKQMSA</sequence>
<comment type="caution">
    <text evidence="7">The sequence shown here is derived from an EMBL/GenBank/DDBJ whole genome shotgun (WGS) entry which is preliminary data.</text>
</comment>
<proteinExistence type="predicted"/>
<feature type="transmembrane region" description="Helical" evidence="5">
    <location>
        <begin position="415"/>
        <end position="439"/>
    </location>
</feature>
<organism evidence="7 8">
    <name type="scientific">Cladobotryum mycophilum</name>
    <dbReference type="NCBI Taxonomy" id="491253"/>
    <lineage>
        <taxon>Eukaryota</taxon>
        <taxon>Fungi</taxon>
        <taxon>Dikarya</taxon>
        <taxon>Ascomycota</taxon>
        <taxon>Pezizomycotina</taxon>
        <taxon>Sordariomycetes</taxon>
        <taxon>Hypocreomycetidae</taxon>
        <taxon>Hypocreales</taxon>
        <taxon>Hypocreaceae</taxon>
        <taxon>Cladobotryum</taxon>
    </lineage>
</organism>
<feature type="transmembrane region" description="Helical" evidence="5">
    <location>
        <begin position="218"/>
        <end position="240"/>
    </location>
</feature>
<dbReference type="Pfam" id="PF07690">
    <property type="entry name" value="MFS_1"/>
    <property type="match status" value="1"/>
</dbReference>
<evidence type="ECO:0000256" key="5">
    <source>
        <dbReference type="SAM" id="Phobius"/>
    </source>
</evidence>
<dbReference type="PANTHER" id="PTHR23501">
    <property type="entry name" value="MAJOR FACILITATOR SUPERFAMILY"/>
    <property type="match status" value="1"/>
</dbReference>
<evidence type="ECO:0000313" key="8">
    <source>
        <dbReference type="Proteomes" id="UP001338125"/>
    </source>
</evidence>
<evidence type="ECO:0000256" key="2">
    <source>
        <dbReference type="ARBA" id="ARBA00022692"/>
    </source>
</evidence>
<feature type="transmembrane region" description="Helical" evidence="5">
    <location>
        <begin position="182"/>
        <end position="206"/>
    </location>
</feature>
<feature type="transmembrane region" description="Helical" evidence="5">
    <location>
        <begin position="94"/>
        <end position="113"/>
    </location>
</feature>
<dbReference type="CDD" id="cd17502">
    <property type="entry name" value="MFS_Azr1_MDR_like"/>
    <property type="match status" value="1"/>
</dbReference>
<name>A0ABR0SW79_9HYPO</name>
<keyword evidence="4 5" id="KW-0472">Membrane</keyword>
<keyword evidence="3 5" id="KW-1133">Transmembrane helix</keyword>
<reference evidence="7 8" key="1">
    <citation type="submission" date="2024-01" db="EMBL/GenBank/DDBJ databases">
        <title>Complete genome of Cladobotryum mycophilum ATHUM6906.</title>
        <authorList>
            <person name="Christinaki A.C."/>
            <person name="Myridakis A.I."/>
            <person name="Kouvelis V.N."/>
        </authorList>
    </citation>
    <scope>NUCLEOTIDE SEQUENCE [LARGE SCALE GENOMIC DNA]</scope>
    <source>
        <strain evidence="7 8">ATHUM6906</strain>
    </source>
</reference>
<dbReference type="SUPFAM" id="SSF103473">
    <property type="entry name" value="MFS general substrate transporter"/>
    <property type="match status" value="1"/>
</dbReference>
<evidence type="ECO:0000256" key="4">
    <source>
        <dbReference type="ARBA" id="ARBA00023136"/>
    </source>
</evidence>
<dbReference type="PANTHER" id="PTHR23501:SF94">
    <property type="entry name" value="MAJOR FACILITATOR SUPERFAMILY (MFS) PROFILE DOMAIN-CONTAINING PROTEIN"/>
    <property type="match status" value="1"/>
</dbReference>
<feature type="transmembrane region" description="Helical" evidence="5">
    <location>
        <begin position="151"/>
        <end position="170"/>
    </location>
</feature>
<dbReference type="InterPro" id="IPR036259">
    <property type="entry name" value="MFS_trans_sf"/>
</dbReference>
<feature type="transmembrane region" description="Helical" evidence="5">
    <location>
        <begin position="289"/>
        <end position="313"/>
    </location>
</feature>
<evidence type="ECO:0000313" key="7">
    <source>
        <dbReference type="EMBL" id="KAK5996431.1"/>
    </source>
</evidence>
<feature type="transmembrane region" description="Helical" evidence="5">
    <location>
        <begin position="26"/>
        <end position="53"/>
    </location>
</feature>
<protein>
    <submittedName>
        <fullName evidence="7">MFS transporter L2</fullName>
    </submittedName>
</protein>
<dbReference type="Gene3D" id="1.20.1250.20">
    <property type="entry name" value="MFS general substrate transporter like domains"/>
    <property type="match status" value="1"/>
</dbReference>
<comment type="subcellular location">
    <subcellularLocation>
        <location evidence="1">Membrane</location>
        <topology evidence="1">Multi-pass membrane protein</topology>
    </subcellularLocation>
</comment>
<dbReference type="InterPro" id="IPR011701">
    <property type="entry name" value="MFS"/>
</dbReference>
<evidence type="ECO:0000256" key="3">
    <source>
        <dbReference type="ARBA" id="ARBA00022989"/>
    </source>
</evidence>
<feature type="transmembrane region" description="Helical" evidence="5">
    <location>
        <begin position="119"/>
        <end position="139"/>
    </location>
</feature>